<dbReference type="PANTHER" id="PTHR14636:SF1">
    <property type="entry name" value="TPA-INDUCED TRANSMEMBRANE PROTEIN"/>
    <property type="match status" value="1"/>
</dbReference>
<accession>A0A9D3XXY8</accession>
<dbReference type="PANTHER" id="PTHR14636">
    <property type="entry name" value="TPA-INDUCED TRANSMEMBRANE PROTEIN"/>
    <property type="match status" value="1"/>
</dbReference>
<reference evidence="2" key="1">
    <citation type="submission" date="2021-09" db="EMBL/GenBank/DDBJ databases">
        <title>The genome of Mauremys mutica provides insights into the evolution of semi-aquatic lifestyle.</title>
        <authorList>
            <person name="Gong S."/>
            <person name="Gao Y."/>
        </authorList>
    </citation>
    <scope>NUCLEOTIDE SEQUENCE</scope>
    <source>
        <strain evidence="2">MM-2020</strain>
        <tissue evidence="2">Muscle</tissue>
    </source>
</reference>
<evidence type="ECO:0000256" key="1">
    <source>
        <dbReference type="SAM" id="Phobius"/>
    </source>
</evidence>
<protein>
    <recommendedName>
        <fullName evidence="4">TPA-induced transmembrane protein</fullName>
    </recommendedName>
</protein>
<proteinExistence type="predicted"/>
<gene>
    <name evidence="2" type="ORF">KIL84_020074</name>
</gene>
<sequence>MNGCVPEPECQAIELQAGRELEEENEVDHNKPLNPEASIANKGKAYYWKSCGDTIFWKCKLWMVISSVFLGLLLVIIISLILYSEVYIDEDEYWDPESVSSGNYRNFSGRLQVKCVAQSNYSEDLTKRLIDVYSSSPALGRYFITAQVDSFSYENATAFYQLVFSLPPVADEFMKYTMSEEFVMNVLRQNIYDQEDTYDQEAPECTKIRLDPASLTLTCDMVFLILSLGKIKVTPTLTEATGSLSPKATDHEDLPEAVGVMHSPLAFALLLGLVAHCLW</sequence>
<dbReference type="EMBL" id="JAHDVG010000463">
    <property type="protein sequence ID" value="KAH1187325.1"/>
    <property type="molecule type" value="Genomic_DNA"/>
</dbReference>
<organism evidence="2 3">
    <name type="scientific">Mauremys mutica</name>
    <name type="common">yellowpond turtle</name>
    <dbReference type="NCBI Taxonomy" id="74926"/>
    <lineage>
        <taxon>Eukaryota</taxon>
        <taxon>Metazoa</taxon>
        <taxon>Chordata</taxon>
        <taxon>Craniata</taxon>
        <taxon>Vertebrata</taxon>
        <taxon>Euteleostomi</taxon>
        <taxon>Archelosauria</taxon>
        <taxon>Testudinata</taxon>
        <taxon>Testudines</taxon>
        <taxon>Cryptodira</taxon>
        <taxon>Durocryptodira</taxon>
        <taxon>Testudinoidea</taxon>
        <taxon>Geoemydidae</taxon>
        <taxon>Geoemydinae</taxon>
        <taxon>Mauremys</taxon>
    </lineage>
</organism>
<dbReference type="Proteomes" id="UP000827986">
    <property type="component" value="Unassembled WGS sequence"/>
</dbReference>
<evidence type="ECO:0000313" key="3">
    <source>
        <dbReference type="Proteomes" id="UP000827986"/>
    </source>
</evidence>
<comment type="caution">
    <text evidence="2">The sequence shown here is derived from an EMBL/GenBank/DDBJ whole genome shotgun (WGS) entry which is preliminary data.</text>
</comment>
<keyword evidence="1" id="KW-1133">Transmembrane helix</keyword>
<evidence type="ECO:0000313" key="2">
    <source>
        <dbReference type="EMBL" id="KAH1187325.1"/>
    </source>
</evidence>
<evidence type="ECO:0008006" key="4">
    <source>
        <dbReference type="Google" id="ProtNLM"/>
    </source>
</evidence>
<keyword evidence="1" id="KW-0472">Membrane</keyword>
<keyword evidence="3" id="KW-1185">Reference proteome</keyword>
<keyword evidence="1" id="KW-0812">Transmembrane</keyword>
<dbReference type="AlphaFoldDB" id="A0A9D3XXY8"/>
<name>A0A9D3XXY8_9SAUR</name>
<dbReference type="InterPro" id="IPR033223">
    <property type="entry name" value="TTMP"/>
</dbReference>
<feature type="transmembrane region" description="Helical" evidence="1">
    <location>
        <begin position="61"/>
        <end position="83"/>
    </location>
</feature>